<dbReference type="Proteomes" id="UP000230706">
    <property type="component" value="Unassembled WGS sequence"/>
</dbReference>
<gene>
    <name evidence="3" type="ORF">COU13_01620</name>
</gene>
<protein>
    <recommendedName>
        <fullName evidence="2">NAD-dependent epimerase/dehydratase domain-containing protein</fullName>
    </recommendedName>
</protein>
<dbReference type="SUPFAM" id="SSF51735">
    <property type="entry name" value="NAD(P)-binding Rossmann-fold domains"/>
    <property type="match status" value="1"/>
</dbReference>
<evidence type="ECO:0000256" key="1">
    <source>
        <dbReference type="ARBA" id="ARBA00007637"/>
    </source>
</evidence>
<comment type="caution">
    <text evidence="3">The sequence shown here is derived from an EMBL/GenBank/DDBJ whole genome shotgun (WGS) entry which is preliminary data.</text>
</comment>
<comment type="similarity">
    <text evidence="1">Belongs to the NAD(P)-dependent epimerase/dehydratase family.</text>
</comment>
<reference evidence="4" key="1">
    <citation type="submission" date="2017-09" db="EMBL/GenBank/DDBJ databases">
        <title>Depth-based differentiation of microbial function through sediment-hosted aquifers and enrichment of novel symbionts in the deep terrestrial subsurface.</title>
        <authorList>
            <person name="Probst A.J."/>
            <person name="Ladd B."/>
            <person name="Jarett J.K."/>
            <person name="Geller-Mcgrath D.E."/>
            <person name="Sieber C.M.K."/>
            <person name="Emerson J.B."/>
            <person name="Anantharaman K."/>
            <person name="Thomas B.C."/>
            <person name="Malmstrom R."/>
            <person name="Stieglmeier M."/>
            <person name="Klingl A."/>
            <person name="Woyke T."/>
            <person name="Ryan C.M."/>
            <person name="Banfield J.F."/>
        </authorList>
    </citation>
    <scope>NUCLEOTIDE SEQUENCE [LARGE SCALE GENOMIC DNA]</scope>
</reference>
<name>A0A2H0UKX0_9BACT</name>
<dbReference type="Gene3D" id="3.90.25.10">
    <property type="entry name" value="UDP-galactose 4-epimerase, domain 1"/>
    <property type="match status" value="1"/>
</dbReference>
<dbReference type="InterPro" id="IPR036291">
    <property type="entry name" value="NAD(P)-bd_dom_sf"/>
</dbReference>
<dbReference type="EMBL" id="PFBF01000036">
    <property type="protein sequence ID" value="PIR86316.1"/>
    <property type="molecule type" value="Genomic_DNA"/>
</dbReference>
<dbReference type="PANTHER" id="PTHR43000">
    <property type="entry name" value="DTDP-D-GLUCOSE 4,6-DEHYDRATASE-RELATED"/>
    <property type="match status" value="1"/>
</dbReference>
<accession>A0A2H0UKX0</accession>
<dbReference type="AlphaFoldDB" id="A0A2H0UKX0"/>
<evidence type="ECO:0000313" key="3">
    <source>
        <dbReference type="EMBL" id="PIR86316.1"/>
    </source>
</evidence>
<dbReference type="Pfam" id="PF01370">
    <property type="entry name" value="Epimerase"/>
    <property type="match status" value="1"/>
</dbReference>
<evidence type="ECO:0000259" key="2">
    <source>
        <dbReference type="Pfam" id="PF01370"/>
    </source>
</evidence>
<proteinExistence type="inferred from homology"/>
<sequence>MKGKKVIVTGGAGFIGSHLCERLVKEGAEVVVIDDLRSGSKENLESVLSDITFIHSSTLDIKKCEAAFANAEIVFHLAAVASVAESIEDPVFTHTVNVDGLVNVLELARQAKVKKIVFVSSAAVYGSDAPLPITEEEPFSPESPYALHKIIGEEYVSLYHRLFGLEVAILRFFNVYGPRQKPDSHYAGVISIFMDKAKHREPLSIEGSGEQTRDFIYVDDAINAMIRAAKVDTKKVVVNIGTGKQLSINELADSVNTAVDNTAGTSHIAGRVGSVRDSVADISKAKEILGWQPKISISEGIAELKKEYNLK</sequence>
<organism evidence="3 4">
    <name type="scientific">Candidatus Kaiserbacteria bacterium CG10_big_fil_rev_8_21_14_0_10_43_70</name>
    <dbReference type="NCBI Taxonomy" id="1974605"/>
    <lineage>
        <taxon>Bacteria</taxon>
        <taxon>Candidatus Kaiseribacteriota</taxon>
    </lineage>
</organism>
<dbReference type="PRINTS" id="PR01713">
    <property type="entry name" value="NUCEPIMERASE"/>
</dbReference>
<feature type="domain" description="NAD-dependent epimerase/dehydratase" evidence="2">
    <location>
        <begin position="6"/>
        <end position="241"/>
    </location>
</feature>
<evidence type="ECO:0000313" key="4">
    <source>
        <dbReference type="Proteomes" id="UP000230706"/>
    </source>
</evidence>
<dbReference type="Gene3D" id="3.40.50.720">
    <property type="entry name" value="NAD(P)-binding Rossmann-like Domain"/>
    <property type="match status" value="1"/>
</dbReference>
<dbReference type="InterPro" id="IPR001509">
    <property type="entry name" value="Epimerase_deHydtase"/>
</dbReference>